<gene>
    <name evidence="4" type="ORF">RBU60_13980</name>
</gene>
<dbReference type="PANTHER" id="PTHR11851">
    <property type="entry name" value="METALLOPROTEASE"/>
    <property type="match status" value="1"/>
</dbReference>
<dbReference type="Pfam" id="PF05193">
    <property type="entry name" value="Peptidase_M16_C"/>
    <property type="match status" value="1"/>
</dbReference>
<dbReference type="EMBL" id="JAVHUL010000066">
    <property type="protein sequence ID" value="MDQ7918678.1"/>
    <property type="molecule type" value="Genomic_DNA"/>
</dbReference>
<dbReference type="RefSeq" id="WP_308865681.1">
    <property type="nucleotide sequence ID" value="NZ_JAVHUL010000066.1"/>
</dbReference>
<accession>A0ABU1A4Q0</accession>
<evidence type="ECO:0000256" key="1">
    <source>
        <dbReference type="SAM" id="SignalP"/>
    </source>
</evidence>
<feature type="domain" description="Peptidase M16 N-terminal" evidence="2">
    <location>
        <begin position="53"/>
        <end position="168"/>
    </location>
</feature>
<keyword evidence="1" id="KW-0732">Signal</keyword>
<dbReference type="Pfam" id="PF00675">
    <property type="entry name" value="Peptidase_M16"/>
    <property type="match status" value="1"/>
</dbReference>
<name>A0ABU1A4Q0_9FLAO</name>
<feature type="signal peptide" evidence="1">
    <location>
        <begin position="1"/>
        <end position="20"/>
    </location>
</feature>
<evidence type="ECO:0000259" key="3">
    <source>
        <dbReference type="Pfam" id="PF05193"/>
    </source>
</evidence>
<dbReference type="InterPro" id="IPR011249">
    <property type="entry name" value="Metalloenz_LuxS/M16"/>
</dbReference>
<evidence type="ECO:0000313" key="5">
    <source>
        <dbReference type="Proteomes" id="UP001230915"/>
    </source>
</evidence>
<comment type="caution">
    <text evidence="4">The sequence shown here is derived from an EMBL/GenBank/DDBJ whole genome shotgun (WGS) entry which is preliminary data.</text>
</comment>
<feature type="chain" id="PRO_5046745542" evidence="1">
    <location>
        <begin position="21"/>
        <end position="688"/>
    </location>
</feature>
<keyword evidence="5" id="KW-1185">Reference proteome</keyword>
<dbReference type="InterPro" id="IPR050361">
    <property type="entry name" value="MPP/UQCRC_Complex"/>
</dbReference>
<reference evidence="4 5" key="1">
    <citation type="submission" date="2023-08" db="EMBL/GenBank/DDBJ databases">
        <title>Mesonia sp. MT50, isolated from deep-sea sediment of the Mariana Trench.</title>
        <authorList>
            <person name="Fu H."/>
        </authorList>
    </citation>
    <scope>NUCLEOTIDE SEQUENCE [LARGE SCALE GENOMIC DNA]</scope>
    <source>
        <strain evidence="4 5">MT50</strain>
    </source>
</reference>
<dbReference type="Proteomes" id="UP001230915">
    <property type="component" value="Unassembled WGS sequence"/>
</dbReference>
<evidence type="ECO:0000259" key="2">
    <source>
        <dbReference type="Pfam" id="PF00675"/>
    </source>
</evidence>
<evidence type="ECO:0000313" key="4">
    <source>
        <dbReference type="EMBL" id="MDQ7918678.1"/>
    </source>
</evidence>
<sequence length="688" mass="76254">MKFKLYPIFIMCLMVVGAQAQVDRSKQPQPGPAPKINLGKPASFKLNNGLKVMVVENHKLPRVSASLIIDNKPNSEGNKEGLKSLYSAMMGTGTKSMSKDDFNERIDFLGANVNYGSSSASARSLSKFFPEVMELMAQGLLQPKFEAEEFETQKDRLIEGIKSNAKSAGIIASNVSAALAYGKNHPYGEFATESSVEKVTLADVNKYYESYISPKNAYLVVVGDIKEREVKKLARRLFSDWQADVPPSSSLPSLPKVQYTQINFVDVPNAVQSELYVQNTINLKMADEDYFPVLVTNQILGGSFGSYLNMNLREEHGYTYGARTSTGDDKYASRFYASASVRNAVTDSAIVETFKEIKRIKSEEVSYEDLSNAKNKFAGDFVLRLERPSTIASYALNIETENLPSDFYTQFLKKINAVTKEDIMRVANKYYKTDKMQIVVAGKGVEILTNLENVKIDGKKTPIFFFNKEGDKIERPVYKKEVPEGVTVKSVYNDYIEAIGGEKAVKEVKTIASSGSASVQGMSLSYSTKTTADGKNLTLVQMNGMTLNKQVFNGKTGYSEAQGQHVDYNEEQIKDAKKNSKLFSELKVMENDQLQGIETVDGEDAYVVQTSEDSKDYYSTSTGLKLQTVSSVSQGGQTMINTMGFDDYKTVDGVKIPHLVTINMGPQVIEISMNKVQINEDVSDADFE</sequence>
<dbReference type="SUPFAM" id="SSF63411">
    <property type="entry name" value="LuxS/MPP-like metallohydrolase"/>
    <property type="match status" value="2"/>
</dbReference>
<protein>
    <submittedName>
        <fullName evidence="4">Pitrilysin family protein</fullName>
    </submittedName>
</protein>
<dbReference type="InterPro" id="IPR007863">
    <property type="entry name" value="Peptidase_M16_C"/>
</dbReference>
<proteinExistence type="predicted"/>
<dbReference type="InterPro" id="IPR011765">
    <property type="entry name" value="Pept_M16_N"/>
</dbReference>
<organism evidence="4 5">
    <name type="scientific">Mesonia profundi</name>
    <dbReference type="NCBI Taxonomy" id="3070998"/>
    <lineage>
        <taxon>Bacteria</taxon>
        <taxon>Pseudomonadati</taxon>
        <taxon>Bacteroidota</taxon>
        <taxon>Flavobacteriia</taxon>
        <taxon>Flavobacteriales</taxon>
        <taxon>Flavobacteriaceae</taxon>
        <taxon>Mesonia</taxon>
    </lineage>
</organism>
<dbReference type="Gene3D" id="3.30.830.10">
    <property type="entry name" value="Metalloenzyme, LuxS/M16 peptidase-like"/>
    <property type="match status" value="2"/>
</dbReference>
<dbReference type="PANTHER" id="PTHR11851:SF224">
    <property type="entry name" value="PROCESSING PROTEASE"/>
    <property type="match status" value="1"/>
</dbReference>
<feature type="domain" description="Peptidase M16 C-terminal" evidence="3">
    <location>
        <begin position="198"/>
        <end position="376"/>
    </location>
</feature>